<reference evidence="2 3" key="1">
    <citation type="submission" date="2019-02" db="EMBL/GenBank/DDBJ databases">
        <title>Deep-cultivation of Planctomycetes and their phenomic and genomic characterization uncovers novel biology.</title>
        <authorList>
            <person name="Wiegand S."/>
            <person name="Jogler M."/>
            <person name="Boedeker C."/>
            <person name="Pinto D."/>
            <person name="Vollmers J."/>
            <person name="Rivas-Marin E."/>
            <person name="Kohn T."/>
            <person name="Peeters S.H."/>
            <person name="Heuer A."/>
            <person name="Rast P."/>
            <person name="Oberbeckmann S."/>
            <person name="Bunk B."/>
            <person name="Jeske O."/>
            <person name="Meyerdierks A."/>
            <person name="Storesund J.E."/>
            <person name="Kallscheuer N."/>
            <person name="Luecker S."/>
            <person name="Lage O.M."/>
            <person name="Pohl T."/>
            <person name="Merkel B.J."/>
            <person name="Hornburger P."/>
            <person name="Mueller R.-W."/>
            <person name="Bruemmer F."/>
            <person name="Labrenz M."/>
            <person name="Spormann A.M."/>
            <person name="Op Den Camp H."/>
            <person name="Overmann J."/>
            <person name="Amann R."/>
            <person name="Jetten M.S.M."/>
            <person name="Mascher T."/>
            <person name="Medema M.H."/>
            <person name="Devos D.P."/>
            <person name="Kaster A.-K."/>
            <person name="Ovreas L."/>
            <person name="Rohde M."/>
            <person name="Galperin M.Y."/>
            <person name="Jogler C."/>
        </authorList>
    </citation>
    <scope>NUCLEOTIDE SEQUENCE [LARGE SCALE GENOMIC DNA]</scope>
    <source>
        <strain evidence="2 3">Pla100</strain>
    </source>
</reference>
<protein>
    <recommendedName>
        <fullName evidence="1">Lipid/polyisoprenoid-binding YceI-like domain-containing protein</fullName>
    </recommendedName>
</protein>
<dbReference type="SUPFAM" id="SSF101874">
    <property type="entry name" value="YceI-like"/>
    <property type="match status" value="1"/>
</dbReference>
<dbReference type="Proteomes" id="UP000316213">
    <property type="component" value="Unassembled WGS sequence"/>
</dbReference>
<feature type="domain" description="Lipid/polyisoprenoid-binding YceI-like" evidence="1">
    <location>
        <begin position="142"/>
        <end position="299"/>
    </location>
</feature>
<dbReference type="Pfam" id="PF04264">
    <property type="entry name" value="YceI"/>
    <property type="match status" value="1"/>
</dbReference>
<evidence type="ECO:0000313" key="2">
    <source>
        <dbReference type="EMBL" id="TWU01600.1"/>
    </source>
</evidence>
<name>A0A5C6API9_9BACT</name>
<dbReference type="InterPro" id="IPR036761">
    <property type="entry name" value="TTHA0802/YceI-like_sf"/>
</dbReference>
<organism evidence="2 3">
    <name type="scientific">Neorhodopirellula pilleata</name>
    <dbReference type="NCBI Taxonomy" id="2714738"/>
    <lineage>
        <taxon>Bacteria</taxon>
        <taxon>Pseudomonadati</taxon>
        <taxon>Planctomycetota</taxon>
        <taxon>Planctomycetia</taxon>
        <taxon>Pirellulales</taxon>
        <taxon>Pirellulaceae</taxon>
        <taxon>Neorhodopirellula</taxon>
    </lineage>
</organism>
<accession>A0A5C6API9</accession>
<dbReference type="PANTHER" id="PTHR34406:SF1">
    <property type="entry name" value="PROTEIN YCEI"/>
    <property type="match status" value="1"/>
</dbReference>
<gene>
    <name evidence="2" type="ORF">Pla100_13350</name>
</gene>
<dbReference type="EMBL" id="SJPM01000002">
    <property type="protein sequence ID" value="TWU01600.1"/>
    <property type="molecule type" value="Genomic_DNA"/>
</dbReference>
<evidence type="ECO:0000313" key="3">
    <source>
        <dbReference type="Proteomes" id="UP000316213"/>
    </source>
</evidence>
<dbReference type="Gene3D" id="2.40.128.110">
    <property type="entry name" value="Lipid/polyisoprenoid-binding, YceI-like"/>
    <property type="match status" value="1"/>
</dbReference>
<sequence length="300" mass="32896">MPASMPMNILPGKVMFRLIRKPVHDNGTSICSGLSDRRGFSMRTYRESLGFHRNDENQNAAPGCTHGAGQQINVPRFLTYAIAKTLIRVKSYLLAAYAMIVALSSSKPFLWNHTMRVTFATLTFALLVVSQLTLSDVPTLSAAELDAKASKINFVGRKPDGSHEGGFKEFSAEAKLSPNNLADGSLVIEIDATSLWSDNPKLTNHLKNPDFFDVRKYPKIKFESTSMTAGDAPNAGFVTGKLTMLGKTNEVKVPIVCNVEKGVCNLKAEFKIDRTKWGMTYGEGKVDAVVDINAMLVFQP</sequence>
<keyword evidence="3" id="KW-1185">Reference proteome</keyword>
<dbReference type="InterPro" id="IPR007372">
    <property type="entry name" value="Lipid/polyisoprenoid-bd_YceI"/>
</dbReference>
<proteinExistence type="predicted"/>
<evidence type="ECO:0000259" key="1">
    <source>
        <dbReference type="SMART" id="SM00867"/>
    </source>
</evidence>
<dbReference type="PANTHER" id="PTHR34406">
    <property type="entry name" value="PROTEIN YCEI"/>
    <property type="match status" value="1"/>
</dbReference>
<dbReference type="AlphaFoldDB" id="A0A5C6API9"/>
<comment type="caution">
    <text evidence="2">The sequence shown here is derived from an EMBL/GenBank/DDBJ whole genome shotgun (WGS) entry which is preliminary data.</text>
</comment>
<dbReference type="SMART" id="SM00867">
    <property type="entry name" value="YceI"/>
    <property type="match status" value="1"/>
</dbReference>